<organism evidence="1 2">
    <name type="scientific">Geobacillus icigianus</name>
    <dbReference type="NCBI Taxonomy" id="1430331"/>
    <lineage>
        <taxon>Bacteria</taxon>
        <taxon>Bacillati</taxon>
        <taxon>Bacillota</taxon>
        <taxon>Bacilli</taxon>
        <taxon>Bacillales</taxon>
        <taxon>Anoxybacillaceae</taxon>
        <taxon>Geobacillus</taxon>
    </lineage>
</organism>
<reference evidence="1 2" key="1">
    <citation type="journal article" date="2014" name="Genome Announc.">
        <title>Draft Genome Sequence of Geobacillus icigianus Strain G1w1T Isolated from Hot Springs in the Valley of Geysers, Kamchatka (Russian Federation).</title>
        <authorList>
            <person name="Bryanskaya A.V."/>
            <person name="Rozanov A.S."/>
            <person name="Logacheva M.D."/>
            <person name="Kotenko A.V."/>
            <person name="Peltek S.E."/>
        </authorList>
    </citation>
    <scope>NUCLEOTIDE SEQUENCE [LARGE SCALE GENOMIC DNA]</scope>
    <source>
        <strain evidence="1 2">G1w1</strain>
    </source>
</reference>
<dbReference type="RefSeq" id="WP_324698872.1">
    <property type="nucleotide sequence ID" value="NZ_JPYA02000002.1"/>
</dbReference>
<accession>A0ABU6BHL1</accession>
<proteinExistence type="predicted"/>
<dbReference type="Proteomes" id="UP000029267">
    <property type="component" value="Unassembled WGS sequence"/>
</dbReference>
<dbReference type="EMBL" id="JPYA02000002">
    <property type="protein sequence ID" value="MEB3751169.1"/>
    <property type="molecule type" value="Genomic_DNA"/>
</dbReference>
<evidence type="ECO:0000313" key="2">
    <source>
        <dbReference type="Proteomes" id="UP000029267"/>
    </source>
</evidence>
<protein>
    <submittedName>
        <fullName evidence="1">Uncharacterized protein</fullName>
    </submittedName>
</protein>
<keyword evidence="2" id="KW-1185">Reference proteome</keyword>
<comment type="caution">
    <text evidence="1">The sequence shown here is derived from an EMBL/GenBank/DDBJ whole genome shotgun (WGS) entry which is preliminary data.</text>
</comment>
<gene>
    <name evidence="1" type="ORF">EP10_002010</name>
</gene>
<name>A0ABU6BHL1_9BACL</name>
<sequence length="152" mass="17105">MKDAHLQLGSLKDRVEIIRYSSAESANDWWASRGYTKPPYAENTVVQEIKLKEDTIFVRVYDGENSKMYGGWVMRAEDIKGLTPLKIQDKYALPATPKYIAEVKLKAGDTIRMGEANSIFGFSGGGIQFDLMGQYIGEFKGIGNLIEWSLKK</sequence>
<evidence type="ECO:0000313" key="1">
    <source>
        <dbReference type="EMBL" id="MEB3751169.1"/>
    </source>
</evidence>